<evidence type="ECO:0000256" key="5">
    <source>
        <dbReference type="ARBA" id="ARBA00022898"/>
    </source>
</evidence>
<evidence type="ECO:0000256" key="3">
    <source>
        <dbReference type="ARBA" id="ARBA00022576"/>
    </source>
</evidence>
<dbReference type="InterPro" id="IPR015424">
    <property type="entry name" value="PyrdxlP-dep_Trfase"/>
</dbReference>
<dbReference type="Gene3D" id="3.90.1150.10">
    <property type="entry name" value="Aspartate Aminotransferase, domain 1"/>
    <property type="match status" value="1"/>
</dbReference>
<dbReference type="CDD" id="cd00609">
    <property type="entry name" value="AAT_like"/>
    <property type="match status" value="1"/>
</dbReference>
<keyword evidence="5" id="KW-0663">Pyridoxal phosphate</keyword>
<dbReference type="OrthoDB" id="7042322at2759"/>
<keyword evidence="4" id="KW-0808">Transferase</keyword>
<dbReference type="FunFam" id="3.40.640.10:FF:000024">
    <property type="entry name" value="Kynurenine--oxoglutarate transaminase 3"/>
    <property type="match status" value="1"/>
</dbReference>
<dbReference type="InterPro" id="IPR051326">
    <property type="entry name" value="Kynurenine-oxoglutarate_AT"/>
</dbReference>
<evidence type="ECO:0000313" key="7">
    <source>
        <dbReference type="EMBL" id="KNC87535.1"/>
    </source>
</evidence>
<keyword evidence="8" id="KW-1185">Reference proteome</keyword>
<keyword evidence="3" id="KW-0032">Aminotransferase</keyword>
<dbReference type="GO" id="GO:0005739">
    <property type="term" value="C:mitochondrion"/>
    <property type="evidence" value="ECO:0007669"/>
    <property type="project" value="TreeGrafter"/>
</dbReference>
<dbReference type="Pfam" id="PF00155">
    <property type="entry name" value="Aminotran_1_2"/>
    <property type="match status" value="1"/>
</dbReference>
<name>A0A0L0GET3_9EUKA</name>
<reference evidence="7 8" key="1">
    <citation type="submission" date="2011-02" db="EMBL/GenBank/DDBJ databases">
        <title>The Genome Sequence of Sphaeroforma arctica JP610.</title>
        <authorList>
            <consortium name="The Broad Institute Genome Sequencing Platform"/>
            <person name="Russ C."/>
            <person name="Cuomo C."/>
            <person name="Young S.K."/>
            <person name="Zeng Q."/>
            <person name="Gargeya S."/>
            <person name="Alvarado L."/>
            <person name="Berlin A."/>
            <person name="Chapman S.B."/>
            <person name="Chen Z."/>
            <person name="Freedman E."/>
            <person name="Gellesch M."/>
            <person name="Goldberg J."/>
            <person name="Griggs A."/>
            <person name="Gujja S."/>
            <person name="Heilman E."/>
            <person name="Heiman D."/>
            <person name="Howarth C."/>
            <person name="Mehta T."/>
            <person name="Neiman D."/>
            <person name="Pearson M."/>
            <person name="Roberts A."/>
            <person name="Saif S."/>
            <person name="Shea T."/>
            <person name="Shenoy N."/>
            <person name="Sisk P."/>
            <person name="Stolte C."/>
            <person name="Sykes S."/>
            <person name="White J."/>
            <person name="Yandava C."/>
            <person name="Burger G."/>
            <person name="Gray M.W."/>
            <person name="Holland P.W.H."/>
            <person name="King N."/>
            <person name="Lang F.B.F."/>
            <person name="Roger A.J."/>
            <person name="Ruiz-Trillo I."/>
            <person name="Haas B."/>
            <person name="Nusbaum C."/>
            <person name="Birren B."/>
        </authorList>
    </citation>
    <scope>NUCLEOTIDE SEQUENCE [LARGE SCALE GENOMIC DNA]</scope>
    <source>
        <strain evidence="7 8">JP610</strain>
    </source>
</reference>
<comment type="cofactor">
    <cofactor evidence="1">
        <name>pyridoxal 5'-phosphate</name>
        <dbReference type="ChEBI" id="CHEBI:597326"/>
    </cofactor>
</comment>
<accession>A0A0L0GET3</accession>
<dbReference type="PANTHER" id="PTHR43807">
    <property type="entry name" value="FI04487P"/>
    <property type="match status" value="1"/>
</dbReference>
<comment type="similarity">
    <text evidence="2">Belongs to the class-I pyridoxal-phosphate-dependent aminotransferase family.</text>
</comment>
<dbReference type="InterPro" id="IPR015422">
    <property type="entry name" value="PyrdxlP-dep_Trfase_small"/>
</dbReference>
<dbReference type="AlphaFoldDB" id="A0A0L0GET3"/>
<dbReference type="PANTHER" id="PTHR43807:SF20">
    <property type="entry name" value="FI04487P"/>
    <property type="match status" value="1"/>
</dbReference>
<dbReference type="PROSITE" id="PS00105">
    <property type="entry name" value="AA_TRANSFER_CLASS_1"/>
    <property type="match status" value="1"/>
</dbReference>
<dbReference type="RefSeq" id="XP_014161437.1">
    <property type="nucleotide sequence ID" value="XM_014305962.1"/>
</dbReference>
<dbReference type="EMBL" id="KQ241606">
    <property type="protein sequence ID" value="KNC87535.1"/>
    <property type="molecule type" value="Genomic_DNA"/>
</dbReference>
<gene>
    <name evidence="7" type="ORF">SARC_00359</name>
</gene>
<dbReference type="InterPro" id="IPR004839">
    <property type="entry name" value="Aminotransferase_I/II_large"/>
</dbReference>
<dbReference type="GO" id="GO:0016212">
    <property type="term" value="F:kynurenine-oxoglutarate transaminase activity"/>
    <property type="evidence" value="ECO:0007669"/>
    <property type="project" value="TreeGrafter"/>
</dbReference>
<organism evidence="7 8">
    <name type="scientific">Sphaeroforma arctica JP610</name>
    <dbReference type="NCBI Taxonomy" id="667725"/>
    <lineage>
        <taxon>Eukaryota</taxon>
        <taxon>Ichthyosporea</taxon>
        <taxon>Ichthyophonida</taxon>
        <taxon>Sphaeroforma</taxon>
    </lineage>
</organism>
<sequence>MVQLSRRAARELQKGGASEVWARIMGLVTPEIIDLGQGYPDLAGSDVARKKASEVLLDESKPRLNQYSPVPGNVTLTHALAKFYSPKMGQEIIPGSNVVVAASGTEALYCAIMSIINPGDEVIIFEPYFPWYAPFVRLAGGEARIIELKAPKFELPIDELREIAAGPKVKAIIFNTPHNPTGHVATPEEIQALADVCIENDIALISDEVYESCIFDGHKHLRVGALPGMPERTVTIGSASKMFNLTGWRVGWALGPADWLGGFKALHSYITYCAPTPLQVGVADALENDTATELVVSKMFASNAHILGAALEALGVEVILPEGGYFLIADVAKTGKSDTEFVEWLVKTKGVAAVPMSVFYQDPPAGTTKRCTLVRFAICKQEDTIAKACERLRK</sequence>
<dbReference type="STRING" id="667725.A0A0L0GET3"/>
<evidence type="ECO:0000256" key="4">
    <source>
        <dbReference type="ARBA" id="ARBA00022679"/>
    </source>
</evidence>
<protein>
    <recommendedName>
        <fullName evidence="6">Aminotransferase class I/classII large domain-containing protein</fullName>
    </recommendedName>
</protein>
<feature type="domain" description="Aminotransferase class I/classII large" evidence="6">
    <location>
        <begin position="31"/>
        <end position="392"/>
    </location>
</feature>
<evidence type="ECO:0000256" key="2">
    <source>
        <dbReference type="ARBA" id="ARBA00007441"/>
    </source>
</evidence>
<dbReference type="eggNOG" id="KOG0257">
    <property type="taxonomic scope" value="Eukaryota"/>
</dbReference>
<dbReference type="SUPFAM" id="SSF53383">
    <property type="entry name" value="PLP-dependent transferases"/>
    <property type="match status" value="1"/>
</dbReference>
<evidence type="ECO:0000259" key="6">
    <source>
        <dbReference type="Pfam" id="PF00155"/>
    </source>
</evidence>
<proteinExistence type="inferred from homology"/>
<dbReference type="Gene3D" id="3.40.640.10">
    <property type="entry name" value="Type I PLP-dependent aspartate aminotransferase-like (Major domain)"/>
    <property type="match status" value="1"/>
</dbReference>
<evidence type="ECO:0000256" key="1">
    <source>
        <dbReference type="ARBA" id="ARBA00001933"/>
    </source>
</evidence>
<evidence type="ECO:0000313" key="8">
    <source>
        <dbReference type="Proteomes" id="UP000054560"/>
    </source>
</evidence>
<dbReference type="GO" id="GO:0030170">
    <property type="term" value="F:pyridoxal phosphate binding"/>
    <property type="evidence" value="ECO:0007669"/>
    <property type="project" value="InterPro"/>
</dbReference>
<dbReference type="GeneID" id="25900863"/>
<dbReference type="Proteomes" id="UP000054560">
    <property type="component" value="Unassembled WGS sequence"/>
</dbReference>
<dbReference type="InterPro" id="IPR015421">
    <property type="entry name" value="PyrdxlP-dep_Trfase_major"/>
</dbReference>
<dbReference type="InterPro" id="IPR004838">
    <property type="entry name" value="NHTrfase_class1_PyrdxlP-BS"/>
</dbReference>